<protein>
    <submittedName>
        <fullName evidence="1">Uncharacterized protein</fullName>
    </submittedName>
</protein>
<comment type="caution">
    <text evidence="1">The sequence shown here is derived from an EMBL/GenBank/DDBJ whole genome shotgun (WGS) entry which is preliminary data.</text>
</comment>
<name>A0ABU0BLF1_9HYPH</name>
<dbReference type="RefSeq" id="WP_307226667.1">
    <property type="nucleotide sequence ID" value="NZ_JAUSVF010000001.1"/>
</dbReference>
<dbReference type="Proteomes" id="UP001230207">
    <property type="component" value="Unassembled WGS sequence"/>
</dbReference>
<keyword evidence="2" id="KW-1185">Reference proteome</keyword>
<accession>A0ABU0BLF1</accession>
<reference evidence="1 2" key="1">
    <citation type="submission" date="2023-07" db="EMBL/GenBank/DDBJ databases">
        <title>Genomic Encyclopedia of Type Strains, Phase IV (KMG-IV): sequencing the most valuable type-strain genomes for metagenomic binning, comparative biology and taxonomic classification.</title>
        <authorList>
            <person name="Goeker M."/>
        </authorList>
    </citation>
    <scope>NUCLEOTIDE SEQUENCE [LARGE SCALE GENOMIC DNA]</scope>
    <source>
        <strain evidence="1 2">DSM 1112</strain>
    </source>
</reference>
<organism evidence="1 2">
    <name type="scientific">Pararhizobium capsulatum DSM 1112</name>
    <dbReference type="NCBI Taxonomy" id="1121113"/>
    <lineage>
        <taxon>Bacteria</taxon>
        <taxon>Pseudomonadati</taxon>
        <taxon>Pseudomonadota</taxon>
        <taxon>Alphaproteobacteria</taxon>
        <taxon>Hyphomicrobiales</taxon>
        <taxon>Rhizobiaceae</taxon>
        <taxon>Rhizobium/Agrobacterium group</taxon>
        <taxon>Pararhizobium</taxon>
    </lineage>
</organism>
<evidence type="ECO:0000313" key="2">
    <source>
        <dbReference type="Proteomes" id="UP001230207"/>
    </source>
</evidence>
<evidence type="ECO:0000313" key="1">
    <source>
        <dbReference type="EMBL" id="MDQ0318531.1"/>
    </source>
</evidence>
<gene>
    <name evidence="1" type="ORF">QO002_000669</name>
</gene>
<proteinExistence type="predicted"/>
<sequence>MSFLSDMALEQSEIEVVFGALEEWCQKTNVKIDSPDGRDVATVMLGLYKTGHNSKPAILEAMLKVNGLEQV</sequence>
<dbReference type="EMBL" id="JAUSVF010000001">
    <property type="protein sequence ID" value="MDQ0318531.1"/>
    <property type="molecule type" value="Genomic_DNA"/>
</dbReference>